<protein>
    <submittedName>
        <fullName evidence="3">Uncharacterized protein</fullName>
    </submittedName>
</protein>
<keyword evidence="2" id="KW-0812">Transmembrane</keyword>
<feature type="compositionally biased region" description="Polar residues" evidence="1">
    <location>
        <begin position="72"/>
        <end position="82"/>
    </location>
</feature>
<keyword evidence="2" id="KW-1133">Transmembrane helix</keyword>
<evidence type="ECO:0000256" key="1">
    <source>
        <dbReference type="SAM" id="MobiDB-lite"/>
    </source>
</evidence>
<organism evidence="3 4">
    <name type="scientific">Chlorella vulgaris</name>
    <name type="common">Green alga</name>
    <dbReference type="NCBI Taxonomy" id="3077"/>
    <lineage>
        <taxon>Eukaryota</taxon>
        <taxon>Viridiplantae</taxon>
        <taxon>Chlorophyta</taxon>
        <taxon>core chlorophytes</taxon>
        <taxon>Trebouxiophyceae</taxon>
        <taxon>Chlorellales</taxon>
        <taxon>Chlorellaceae</taxon>
        <taxon>Chlorella clade</taxon>
        <taxon>Chlorella</taxon>
    </lineage>
</organism>
<gene>
    <name evidence="3" type="ORF">D9Q98_005841</name>
</gene>
<sequence length="95" mass="9494">MGLFGAAGVAYDGSIWVTAASSVALVVGTGGFVAAGAALLARRVSQGDLQLPGDVGPGAGGRQQARRVQPLEKSSSSSQNAVQPPPRAESVDEME</sequence>
<reference evidence="3" key="2">
    <citation type="submission" date="2020-11" db="EMBL/GenBank/DDBJ databases">
        <authorList>
            <person name="Cecchin M."/>
            <person name="Marcolungo L."/>
            <person name="Rossato M."/>
            <person name="Girolomoni L."/>
            <person name="Cosentino E."/>
            <person name="Cuine S."/>
            <person name="Li-Beisson Y."/>
            <person name="Delledonne M."/>
            <person name="Ballottari M."/>
        </authorList>
    </citation>
    <scope>NUCLEOTIDE SEQUENCE</scope>
    <source>
        <strain evidence="3">211/11P</strain>
        <tissue evidence="3">Whole cell</tissue>
    </source>
</reference>
<feature type="transmembrane region" description="Helical" evidence="2">
    <location>
        <begin position="15"/>
        <end position="41"/>
    </location>
</feature>
<dbReference type="AlphaFoldDB" id="A0A9D4Z0B0"/>
<comment type="caution">
    <text evidence="3">The sequence shown here is derived from an EMBL/GenBank/DDBJ whole genome shotgun (WGS) entry which is preliminary data.</text>
</comment>
<proteinExistence type="predicted"/>
<evidence type="ECO:0000313" key="3">
    <source>
        <dbReference type="EMBL" id="KAI3436424.1"/>
    </source>
</evidence>
<dbReference type="Proteomes" id="UP001055712">
    <property type="component" value="Unassembled WGS sequence"/>
</dbReference>
<keyword evidence="2" id="KW-0472">Membrane</keyword>
<accession>A0A9D4Z0B0</accession>
<name>A0A9D4Z0B0_CHLVU</name>
<evidence type="ECO:0000313" key="4">
    <source>
        <dbReference type="Proteomes" id="UP001055712"/>
    </source>
</evidence>
<dbReference type="EMBL" id="SIDB01000002">
    <property type="protein sequence ID" value="KAI3436424.1"/>
    <property type="molecule type" value="Genomic_DNA"/>
</dbReference>
<evidence type="ECO:0000256" key="2">
    <source>
        <dbReference type="SAM" id="Phobius"/>
    </source>
</evidence>
<keyword evidence="4" id="KW-1185">Reference proteome</keyword>
<reference evidence="3" key="1">
    <citation type="journal article" date="2019" name="Plant J.">
        <title>Chlorella vulgaris genome assembly and annotation reveals the molecular basis for metabolic acclimation to high light conditions.</title>
        <authorList>
            <person name="Cecchin M."/>
            <person name="Marcolungo L."/>
            <person name="Rossato M."/>
            <person name="Girolomoni L."/>
            <person name="Cosentino E."/>
            <person name="Cuine S."/>
            <person name="Li-Beisson Y."/>
            <person name="Delledonne M."/>
            <person name="Ballottari M."/>
        </authorList>
    </citation>
    <scope>NUCLEOTIDE SEQUENCE</scope>
    <source>
        <strain evidence="3">211/11P</strain>
    </source>
</reference>
<feature type="region of interest" description="Disordered" evidence="1">
    <location>
        <begin position="50"/>
        <end position="95"/>
    </location>
</feature>